<organism evidence="1 2">
    <name type="scientific">Acinetobacter boissieri</name>
    <dbReference type="NCBI Taxonomy" id="1219383"/>
    <lineage>
        <taxon>Bacteria</taxon>
        <taxon>Pseudomonadati</taxon>
        <taxon>Pseudomonadota</taxon>
        <taxon>Gammaproteobacteria</taxon>
        <taxon>Moraxellales</taxon>
        <taxon>Moraxellaceae</taxon>
        <taxon>Acinetobacter</taxon>
    </lineage>
</organism>
<reference evidence="2" key="1">
    <citation type="submission" date="2016-09" db="EMBL/GenBank/DDBJ databases">
        <authorList>
            <person name="Varghese N."/>
            <person name="Submissions S."/>
        </authorList>
    </citation>
    <scope>NUCLEOTIDE SEQUENCE [LARGE SCALE GENOMIC DNA]</scope>
    <source>
        <strain evidence="2">ANC 4422</strain>
    </source>
</reference>
<dbReference type="AlphaFoldDB" id="A0A1G6JVB3"/>
<keyword evidence="2" id="KW-1185">Reference proteome</keyword>
<dbReference type="EMBL" id="FMYL01000012">
    <property type="protein sequence ID" value="SDC21936.1"/>
    <property type="molecule type" value="Genomic_DNA"/>
</dbReference>
<evidence type="ECO:0000313" key="1">
    <source>
        <dbReference type="EMBL" id="SDC21936.1"/>
    </source>
</evidence>
<dbReference type="Proteomes" id="UP000242501">
    <property type="component" value="Unassembled WGS sequence"/>
</dbReference>
<dbReference type="RefSeq" id="WP_092749761.1">
    <property type="nucleotide sequence ID" value="NZ_FMYL01000012.1"/>
</dbReference>
<dbReference type="NCBIfam" id="TIGR03696">
    <property type="entry name" value="Rhs_assc_core"/>
    <property type="match status" value="1"/>
</dbReference>
<evidence type="ECO:0000313" key="2">
    <source>
        <dbReference type="Proteomes" id="UP000242501"/>
    </source>
</evidence>
<accession>A0A1G6JVB3</accession>
<dbReference type="InterPro" id="IPR022385">
    <property type="entry name" value="Rhs_assc_core"/>
</dbReference>
<protein>
    <submittedName>
        <fullName evidence="1">RHS repeat-associated core domain-containing protein</fullName>
    </submittedName>
</protein>
<dbReference type="InterPro" id="IPR046653">
    <property type="entry name" value="DUF6765"/>
</dbReference>
<dbReference type="Pfam" id="PF20551">
    <property type="entry name" value="DUF6765"/>
    <property type="match status" value="1"/>
</dbReference>
<dbReference type="STRING" id="1219383.SAMN05421733_11260"/>
<dbReference type="OrthoDB" id="9816400at2"/>
<proteinExistence type="predicted"/>
<dbReference type="PANTHER" id="PTHR32305">
    <property type="match status" value="1"/>
</dbReference>
<sequence>MKEYKYIIDGEIKHTLKNQYDEFDQLISTINDQLKSEYVFDGSGNLIIAKNQNIEIRNTYNPNRELLEKFITSPLEGLINKVLFRKENNHQTIFDQLGLISDQRIKDQQPTTLTEYKYEKGAALQQSSGLFQQKYMDDFGRTVIDDSSTHGLKVIKHNALDLPVQVIDENGLIENYNYDTDGRLVQVSFKRPDEDKENIIQKTEYDGTKKIKQISLHEIQTWQYFSDGKLKQHDTYSSENIDFLKNSSISQKPINHFNESYEYNAQGLLQKEQRHDLSLVYSYNMNQQVNQIKATKNSQTLTIDNMTWNAFQQMTHYRLSTGQQLWRKYDARGRLVQQIWSNPAQSVRPKISNYVYDLVNRLIYSDEQGSKYYQYDEQDQLTAIWQPFGSITEKKSWQPVVVYAYDSQGNRRLSWKKDQQKETLNHYNYQNNYLIGVTSHPVHGKRIETGYIERLAAYNNIGQPFITWKNPTEIHTLAQYLMSANTDAPVWFLQDGQWYSPEQNIQKTFNIDGLISARTVNFTQQRRFSQRFQYTQHLRTQERDQFDFEQTHFATSRDYIIFAGMPLAQYSEATTNGKTLESSFNPIQFNHVGAPIEVLDEFGATKWSTEYSAFGERENTQDGHLQEALISRVKQNLPITQSLNDLRFAPYLRLPGQYEDPTTGLYDNGYRQYDPQVGRYLSADPLGTIDGLNLYLYVKNNPLNKIDPLGLYQTDMHYYVTYFLAITAGIDVDRARRIALATQFVDTNDYTSPFDDEKGAVSNGITDASDKRLDFYHFVNDRSGIDKYDGEKLPKDTDYSRYYDGNFDLNKAQNTSGTDYKTWRVTSNLEGIPQLITMTNNYKKAARCNNENLSMQFFGEYLHAFGDTFSHRDQENDPFGVSLGTGHGFSGSNPDYTYNHNGEQKLSNLQGKGWWGVNEDRSLSAEQEIYKKLVDYRVNVLKQPETAHVIPWQQLSSYLKTYNAIHEHLEPETDVGSLDSVKNKIQYLQDLLNGGAISLKGSTAYETQDIEGNPKAKITKDLNKVKITQGVTVNTTPTGWNFGKEFKLIIGTNKVENKEGREQKTSEGVIANKDGYRIAEALKQRIEVFQDLTSQQKSSYKNVIWNSGVSNQFEPHDGDQKISEQLKAYRLKERSFVRGNDKAFTVTGTPPTDVIAGVTP</sequence>
<gene>
    <name evidence="1" type="ORF">SAMN05421733_11260</name>
</gene>
<dbReference type="InterPro" id="IPR050708">
    <property type="entry name" value="T6SS_VgrG/RHS"/>
</dbReference>
<dbReference type="Gene3D" id="2.180.10.10">
    <property type="entry name" value="RHS repeat-associated core"/>
    <property type="match status" value="1"/>
</dbReference>
<dbReference type="PANTHER" id="PTHR32305:SF15">
    <property type="entry name" value="PROTEIN RHSA-RELATED"/>
    <property type="match status" value="1"/>
</dbReference>
<name>A0A1G6JVB3_9GAMM</name>